<feature type="transmembrane region" description="Helical" evidence="1">
    <location>
        <begin position="86"/>
        <end position="109"/>
    </location>
</feature>
<feature type="transmembrane region" description="Helical" evidence="1">
    <location>
        <begin position="55"/>
        <end position="74"/>
    </location>
</feature>
<dbReference type="InterPro" id="IPR026366">
    <property type="entry name" value="Seleno_YedE"/>
</dbReference>
<evidence type="ECO:0000313" key="2">
    <source>
        <dbReference type="EMBL" id="RDV84635.1"/>
    </source>
</evidence>
<proteinExistence type="predicted"/>
<dbReference type="RefSeq" id="WP_115791629.1">
    <property type="nucleotide sequence ID" value="NZ_QSLN01000001.1"/>
</dbReference>
<dbReference type="Proteomes" id="UP000256329">
    <property type="component" value="Unassembled WGS sequence"/>
</dbReference>
<organism evidence="2 3">
    <name type="scientific">Ammonifex thiophilus</name>
    <dbReference type="NCBI Taxonomy" id="444093"/>
    <lineage>
        <taxon>Bacteria</taxon>
        <taxon>Bacillati</taxon>
        <taxon>Bacillota</taxon>
        <taxon>Clostridia</taxon>
        <taxon>Thermoanaerobacterales</taxon>
        <taxon>Thermoanaerobacteraceae</taxon>
        <taxon>Ammonifex</taxon>
    </lineage>
</organism>
<feature type="transmembrane region" description="Helical" evidence="1">
    <location>
        <begin position="264"/>
        <end position="284"/>
    </location>
</feature>
<dbReference type="AlphaFoldDB" id="A0A3D8P7X5"/>
<evidence type="ECO:0000256" key="1">
    <source>
        <dbReference type="SAM" id="Phobius"/>
    </source>
</evidence>
<reference evidence="2 3" key="1">
    <citation type="submission" date="2018-08" db="EMBL/GenBank/DDBJ databases">
        <title>Form III RuBisCO-mediated autotrophy in Thermodesulfobium bacteria.</title>
        <authorList>
            <person name="Toshchakov S.V."/>
            <person name="Kublanov I.V."/>
            <person name="Frolov E."/>
            <person name="Bonch-Osmolovskaya E.A."/>
            <person name="Tourova T.P."/>
            <person name="Chernych N.A."/>
            <person name="Lebedinsky A.V."/>
        </authorList>
    </citation>
    <scope>NUCLEOTIDE SEQUENCE [LARGE SCALE GENOMIC DNA]</scope>
    <source>
        <strain evidence="2 3">SR</strain>
    </source>
</reference>
<gene>
    <name evidence="2" type="ORF">DXX99_00895</name>
</gene>
<evidence type="ECO:0000313" key="3">
    <source>
        <dbReference type="Proteomes" id="UP000256329"/>
    </source>
</evidence>
<dbReference type="EMBL" id="QSLN01000001">
    <property type="protein sequence ID" value="RDV84635.1"/>
    <property type="molecule type" value="Genomic_DNA"/>
</dbReference>
<protein>
    <submittedName>
        <fullName evidence="2">YedE-related selenium metabolism membrane protein</fullName>
    </submittedName>
</protein>
<name>A0A3D8P7X5_9THEO</name>
<dbReference type="Pfam" id="PF04143">
    <property type="entry name" value="Sulf_transp"/>
    <property type="match status" value="1"/>
</dbReference>
<sequence>MSDKVRIGVAGVVVGVLALLLMKFGNPPNMGFCIACFLRDIAGALGLDHATKVQYLRPEIVGLVLGAWLTALFTREFRPVGGAAPWTRFTLGFFAMIGFLAFLGCPLRMVLRLAAGDLNALVGLAGLIAGVITGIFFINRGYSLGRAQPQGRVGGYLFPGMMLILLIFIFAKPSFILQSKTGPGSMHAPVLLSLTAGLILGFLAQRVRLCMVGGFRDYFFFRETYLLTGFFAILITAFLGNIFWLHTFKLGFAGQPIAHTEALWNFLGMTLGGLASVLLGGCPLRQLVAAAEGNTDAATAVVGMIVGAAIAHNFNLAASPQGLPPNGQFAVVFGLVVTALIGWLSRPIAARRQAQA</sequence>
<feature type="transmembrane region" description="Helical" evidence="1">
    <location>
        <begin position="225"/>
        <end position="244"/>
    </location>
</feature>
<feature type="transmembrane region" description="Helical" evidence="1">
    <location>
        <begin position="7"/>
        <end position="25"/>
    </location>
</feature>
<dbReference type="NCBIfam" id="TIGR04112">
    <property type="entry name" value="seleno_YedE"/>
    <property type="match status" value="1"/>
</dbReference>
<feature type="transmembrane region" description="Helical" evidence="1">
    <location>
        <begin position="326"/>
        <end position="344"/>
    </location>
</feature>
<dbReference type="InterPro" id="IPR007272">
    <property type="entry name" value="Sulf_transp_TsuA/YedE"/>
</dbReference>
<keyword evidence="1" id="KW-1133">Transmembrane helix</keyword>
<accession>A0A3D8P7X5</accession>
<feature type="transmembrane region" description="Helical" evidence="1">
    <location>
        <begin position="186"/>
        <end position="204"/>
    </location>
</feature>
<keyword evidence="3" id="KW-1185">Reference proteome</keyword>
<feature type="transmembrane region" description="Helical" evidence="1">
    <location>
        <begin position="121"/>
        <end position="141"/>
    </location>
</feature>
<keyword evidence="1" id="KW-0812">Transmembrane</keyword>
<feature type="transmembrane region" description="Helical" evidence="1">
    <location>
        <begin position="296"/>
        <end position="314"/>
    </location>
</feature>
<feature type="transmembrane region" description="Helical" evidence="1">
    <location>
        <begin position="153"/>
        <end position="171"/>
    </location>
</feature>
<comment type="caution">
    <text evidence="2">The sequence shown here is derived from an EMBL/GenBank/DDBJ whole genome shotgun (WGS) entry which is preliminary data.</text>
</comment>
<dbReference type="OrthoDB" id="3190590at2"/>
<keyword evidence="1" id="KW-0472">Membrane</keyword>